<dbReference type="AlphaFoldDB" id="A0A2T7C242"/>
<keyword evidence="2" id="KW-1185">Reference proteome</keyword>
<evidence type="ECO:0000313" key="2">
    <source>
        <dbReference type="Proteomes" id="UP000244336"/>
    </source>
</evidence>
<organism evidence="1 2">
    <name type="scientific">Panicum hallii var. hallii</name>
    <dbReference type="NCBI Taxonomy" id="1504633"/>
    <lineage>
        <taxon>Eukaryota</taxon>
        <taxon>Viridiplantae</taxon>
        <taxon>Streptophyta</taxon>
        <taxon>Embryophyta</taxon>
        <taxon>Tracheophyta</taxon>
        <taxon>Spermatophyta</taxon>
        <taxon>Magnoliopsida</taxon>
        <taxon>Liliopsida</taxon>
        <taxon>Poales</taxon>
        <taxon>Poaceae</taxon>
        <taxon>PACMAD clade</taxon>
        <taxon>Panicoideae</taxon>
        <taxon>Panicodae</taxon>
        <taxon>Paniceae</taxon>
        <taxon>Panicinae</taxon>
        <taxon>Panicum</taxon>
        <taxon>Panicum sect. Panicum</taxon>
    </lineage>
</organism>
<evidence type="ECO:0000313" key="1">
    <source>
        <dbReference type="EMBL" id="PUZ37422.1"/>
    </source>
</evidence>
<protein>
    <submittedName>
        <fullName evidence="1">Uncharacterized protein</fullName>
    </submittedName>
</protein>
<dbReference type="Proteomes" id="UP000244336">
    <property type="component" value="Chromosome 9"/>
</dbReference>
<dbReference type="EMBL" id="CM009757">
    <property type="protein sequence ID" value="PUZ37422.1"/>
    <property type="molecule type" value="Genomic_DNA"/>
</dbReference>
<gene>
    <name evidence="1" type="ORF">GQ55_9G118300</name>
</gene>
<sequence>MCFSRASIGISPLTLWPWGLCKPIAACHVDGRLVPWCLVVGWWLGLHWGARKGEAWSKLFDLMGSSRLICQANHDPTKLCLA</sequence>
<proteinExistence type="predicted"/>
<name>A0A2T7C242_9POAL</name>
<accession>A0A2T7C242</accession>
<dbReference type="Gramene" id="PUZ37422">
    <property type="protein sequence ID" value="PUZ37422"/>
    <property type="gene ID" value="GQ55_9G118300"/>
</dbReference>
<reference evidence="1 2" key="1">
    <citation type="submission" date="2018-04" db="EMBL/GenBank/DDBJ databases">
        <title>WGS assembly of Panicum hallii var. hallii HAL2.</title>
        <authorList>
            <person name="Lovell J."/>
            <person name="Jenkins J."/>
            <person name="Lowry D."/>
            <person name="Mamidi S."/>
            <person name="Sreedasyam A."/>
            <person name="Weng X."/>
            <person name="Barry K."/>
            <person name="Bonette J."/>
            <person name="Campitelli B."/>
            <person name="Daum C."/>
            <person name="Gordon S."/>
            <person name="Gould B."/>
            <person name="Lipzen A."/>
            <person name="MacQueen A."/>
            <person name="Palacio-Mejia J."/>
            <person name="Plott C."/>
            <person name="Shakirov E."/>
            <person name="Shu S."/>
            <person name="Yoshinaga Y."/>
            <person name="Zane M."/>
            <person name="Rokhsar D."/>
            <person name="Grimwood J."/>
            <person name="Schmutz J."/>
            <person name="Juenger T."/>
        </authorList>
    </citation>
    <scope>NUCLEOTIDE SEQUENCE [LARGE SCALE GENOMIC DNA]</scope>
    <source>
        <strain evidence="2">cv. HAL2</strain>
    </source>
</reference>